<organism evidence="2">
    <name type="scientific">freshwater metagenome</name>
    <dbReference type="NCBI Taxonomy" id="449393"/>
    <lineage>
        <taxon>unclassified sequences</taxon>
        <taxon>metagenomes</taxon>
        <taxon>ecological metagenomes</taxon>
    </lineage>
</organism>
<evidence type="ECO:0000256" key="1">
    <source>
        <dbReference type="SAM" id="MobiDB-lite"/>
    </source>
</evidence>
<sequence>MGRDVAVALFVIGRLDDAGPRVVRDAMAWEVAVGASHSVATDCHEDDLRIDRFEIVVAEAATSECTWTHGLDDDVGVGGEFFERLNALFGSKIQNNGSFPTVAMEKEQRGVFDDGPGHLAAVIATRCFDLYDIGAEFGEIGGDGGGSEHRSFDNPDPGKGCNFSHGTNLPRHPTLRRPGIGR</sequence>
<evidence type="ECO:0000313" key="2">
    <source>
        <dbReference type="EMBL" id="CAB4371707.1"/>
    </source>
</evidence>
<proteinExistence type="predicted"/>
<dbReference type="EMBL" id="CAEUNJ010000038">
    <property type="protein sequence ID" value="CAB4371707.1"/>
    <property type="molecule type" value="Genomic_DNA"/>
</dbReference>
<feature type="region of interest" description="Disordered" evidence="1">
    <location>
        <begin position="142"/>
        <end position="182"/>
    </location>
</feature>
<protein>
    <submittedName>
        <fullName evidence="2">Unannotated protein</fullName>
    </submittedName>
</protein>
<reference evidence="2" key="1">
    <citation type="submission" date="2020-05" db="EMBL/GenBank/DDBJ databases">
        <authorList>
            <person name="Chiriac C."/>
            <person name="Salcher M."/>
            <person name="Ghai R."/>
            <person name="Kavagutti S V."/>
        </authorList>
    </citation>
    <scope>NUCLEOTIDE SEQUENCE</scope>
</reference>
<accession>A0A6J6AP10</accession>
<gene>
    <name evidence="2" type="ORF">UFOPK4201_01010</name>
</gene>
<name>A0A6J6AP10_9ZZZZ</name>
<dbReference type="AlphaFoldDB" id="A0A6J6AP10"/>